<dbReference type="InterPro" id="IPR017871">
    <property type="entry name" value="ABC_transporter-like_CS"/>
</dbReference>
<keyword evidence="7 9" id="KW-1133">Transmembrane helix</keyword>
<dbReference type="GO" id="GO:0140359">
    <property type="term" value="F:ABC-type transporter activity"/>
    <property type="evidence" value="ECO:0007669"/>
    <property type="project" value="InterPro"/>
</dbReference>
<name>A0A174S7C7_9FIRM</name>
<dbReference type="PANTHER" id="PTHR24221">
    <property type="entry name" value="ATP-BINDING CASSETTE SUB-FAMILY B"/>
    <property type="match status" value="1"/>
</dbReference>
<dbReference type="GO" id="GO:0005886">
    <property type="term" value="C:plasma membrane"/>
    <property type="evidence" value="ECO:0007669"/>
    <property type="project" value="UniProtKB-SubCell"/>
</dbReference>
<evidence type="ECO:0000313" key="13">
    <source>
        <dbReference type="Proteomes" id="UP000095762"/>
    </source>
</evidence>
<dbReference type="PANTHER" id="PTHR24221:SF397">
    <property type="entry name" value="ABC TRANSPORTER, ATP-BINDING TRANSMEMBRANE PROTEIN"/>
    <property type="match status" value="1"/>
</dbReference>
<evidence type="ECO:0000256" key="9">
    <source>
        <dbReference type="SAM" id="Phobius"/>
    </source>
</evidence>
<dbReference type="GO" id="GO:0034040">
    <property type="term" value="F:ATPase-coupled lipid transmembrane transporter activity"/>
    <property type="evidence" value="ECO:0007669"/>
    <property type="project" value="TreeGrafter"/>
</dbReference>
<evidence type="ECO:0000256" key="3">
    <source>
        <dbReference type="ARBA" id="ARBA00022475"/>
    </source>
</evidence>
<dbReference type="SMART" id="SM00382">
    <property type="entry name" value="AAA"/>
    <property type="match status" value="1"/>
</dbReference>
<protein>
    <submittedName>
        <fullName evidence="12">Lipid A export ATP-binding/permease protein MsbA</fullName>
        <ecNumber evidence="12">3.6.3.-</ecNumber>
    </submittedName>
</protein>
<feature type="transmembrane region" description="Helical" evidence="9">
    <location>
        <begin position="162"/>
        <end position="179"/>
    </location>
</feature>
<dbReference type="InterPro" id="IPR036640">
    <property type="entry name" value="ABC1_TM_sf"/>
</dbReference>
<dbReference type="PROSITE" id="PS50893">
    <property type="entry name" value="ABC_TRANSPORTER_2"/>
    <property type="match status" value="1"/>
</dbReference>
<dbReference type="Pfam" id="PF00005">
    <property type="entry name" value="ABC_tran"/>
    <property type="match status" value="1"/>
</dbReference>
<evidence type="ECO:0000256" key="4">
    <source>
        <dbReference type="ARBA" id="ARBA00022692"/>
    </source>
</evidence>
<dbReference type="AlphaFoldDB" id="A0A174S7C7"/>
<evidence type="ECO:0000256" key="7">
    <source>
        <dbReference type="ARBA" id="ARBA00022989"/>
    </source>
</evidence>
<evidence type="ECO:0000259" key="11">
    <source>
        <dbReference type="PROSITE" id="PS50929"/>
    </source>
</evidence>
<keyword evidence="6 12" id="KW-0067">ATP-binding</keyword>
<dbReference type="InterPro" id="IPR039421">
    <property type="entry name" value="Type_1_exporter"/>
</dbReference>
<dbReference type="SUPFAM" id="SSF52540">
    <property type="entry name" value="P-loop containing nucleoside triphosphate hydrolases"/>
    <property type="match status" value="1"/>
</dbReference>
<dbReference type="EC" id="3.6.3.-" evidence="12"/>
<organism evidence="12 13">
    <name type="scientific">Blautia obeum</name>
    <dbReference type="NCBI Taxonomy" id="40520"/>
    <lineage>
        <taxon>Bacteria</taxon>
        <taxon>Bacillati</taxon>
        <taxon>Bacillota</taxon>
        <taxon>Clostridia</taxon>
        <taxon>Lachnospirales</taxon>
        <taxon>Lachnospiraceae</taxon>
        <taxon>Blautia</taxon>
    </lineage>
</organism>
<dbReference type="EMBL" id="CZBP01000007">
    <property type="protein sequence ID" value="CUP91315.1"/>
    <property type="molecule type" value="Genomic_DNA"/>
</dbReference>
<dbReference type="InterPro" id="IPR011527">
    <property type="entry name" value="ABC1_TM_dom"/>
</dbReference>
<proteinExistence type="predicted"/>
<dbReference type="Gene3D" id="1.20.1560.10">
    <property type="entry name" value="ABC transporter type 1, transmembrane domain"/>
    <property type="match status" value="1"/>
</dbReference>
<evidence type="ECO:0000256" key="2">
    <source>
        <dbReference type="ARBA" id="ARBA00022448"/>
    </source>
</evidence>
<feature type="transmembrane region" description="Helical" evidence="9">
    <location>
        <begin position="56"/>
        <end position="78"/>
    </location>
</feature>
<reference evidence="12 13" key="1">
    <citation type="submission" date="2015-09" db="EMBL/GenBank/DDBJ databases">
        <authorList>
            <consortium name="Pathogen Informatics"/>
        </authorList>
    </citation>
    <scope>NUCLEOTIDE SEQUENCE [LARGE SCALE GENOMIC DNA]</scope>
    <source>
        <strain evidence="12 13">2789STDY5834957</strain>
    </source>
</reference>
<feature type="transmembrane region" description="Helical" evidence="9">
    <location>
        <begin position="20"/>
        <end position="44"/>
    </location>
</feature>
<gene>
    <name evidence="12" type="primary">msbA_2</name>
    <name evidence="12" type="ORF">ERS852569_01215</name>
</gene>
<dbReference type="InterPro" id="IPR027417">
    <property type="entry name" value="P-loop_NTPase"/>
</dbReference>
<keyword evidence="5" id="KW-0547">Nucleotide-binding</keyword>
<feature type="domain" description="ABC transporter" evidence="10">
    <location>
        <begin position="334"/>
        <end position="567"/>
    </location>
</feature>
<accession>A0A174S7C7</accession>
<comment type="subcellular location">
    <subcellularLocation>
        <location evidence="1">Cell membrane</location>
        <topology evidence="1">Multi-pass membrane protein</topology>
    </subcellularLocation>
</comment>
<dbReference type="SUPFAM" id="SSF90123">
    <property type="entry name" value="ABC transporter transmembrane region"/>
    <property type="match status" value="1"/>
</dbReference>
<keyword evidence="2" id="KW-0813">Transport</keyword>
<feature type="transmembrane region" description="Helical" evidence="9">
    <location>
        <begin position="135"/>
        <end position="156"/>
    </location>
</feature>
<dbReference type="PROSITE" id="PS50929">
    <property type="entry name" value="ABC_TM1F"/>
    <property type="match status" value="1"/>
</dbReference>
<dbReference type="GO" id="GO:0005524">
    <property type="term" value="F:ATP binding"/>
    <property type="evidence" value="ECO:0007669"/>
    <property type="project" value="UniProtKB-KW"/>
</dbReference>
<dbReference type="PROSITE" id="PS00211">
    <property type="entry name" value="ABC_TRANSPORTER_1"/>
    <property type="match status" value="1"/>
</dbReference>
<dbReference type="GO" id="GO:0016887">
    <property type="term" value="F:ATP hydrolysis activity"/>
    <property type="evidence" value="ECO:0007669"/>
    <property type="project" value="InterPro"/>
</dbReference>
<dbReference type="Gene3D" id="3.40.50.300">
    <property type="entry name" value="P-loop containing nucleotide triphosphate hydrolases"/>
    <property type="match status" value="1"/>
</dbReference>
<feature type="transmembrane region" description="Helical" evidence="9">
    <location>
        <begin position="274"/>
        <end position="291"/>
    </location>
</feature>
<evidence type="ECO:0000256" key="1">
    <source>
        <dbReference type="ARBA" id="ARBA00004651"/>
    </source>
</evidence>
<sequence>MIRSFRKFFEFAGHQSRNWYLGLFYEIIRCILEALQFAALLVVLDGLVRDNITTQTALLAFGIMLVSVIGTIIFWYLAHGKEGEGSYRMCEDKRIQIGNRMKYMPMGYFNSHSLGNLTSVSTATMSDLESMSFAIIVRTLVGVIHASIFSIAMCYFSWKISLIFLVGVILFMVINTMLLRCSKRLSPIRLEAQTEFMDAVLEYIQGMGVVRAFHMAKQSNTTLEKSIDETQKKNQLIERQRIPYIAAEQVVLRIASAAAAFCSIALFVNGTLKLTYCLIILVSAFMVYSQLESAGEMFFMLSMIDASIDRVEEINQSPQIDIDGKEQTPDRLDIEMQDVSFSYGDKKVIDHVSLTIPQGTTTAIVGPSGSGKTTLVNLIARFWDVDSGSVRIGGIDVKDYKLDSLMKNISMVFQNVYLFPDTIENNIKFGSPNATHEDVVKAAKAARCHDFISALPEGYQTVIGESGATISGGEKQRISIARAIMKDAPIIILDEATANVDPENEAELQKAIEALTQGKTIIMIAHRLKTVKNADQIIVIDRGKISQQGTHDELIKQAGIYADFVGMREKAIGWKIKADSLA</sequence>
<dbReference type="Proteomes" id="UP000095762">
    <property type="component" value="Unassembled WGS sequence"/>
</dbReference>
<dbReference type="RefSeq" id="WP_055059663.1">
    <property type="nucleotide sequence ID" value="NZ_CZBP01000007.1"/>
</dbReference>
<keyword evidence="12" id="KW-0378">Hydrolase</keyword>
<keyword evidence="4 9" id="KW-0812">Transmembrane</keyword>
<evidence type="ECO:0000256" key="5">
    <source>
        <dbReference type="ARBA" id="ARBA00022741"/>
    </source>
</evidence>
<dbReference type="InterPro" id="IPR003593">
    <property type="entry name" value="AAA+_ATPase"/>
</dbReference>
<feature type="domain" description="ABC transmembrane type-1" evidence="11">
    <location>
        <begin position="21"/>
        <end position="303"/>
    </location>
</feature>
<evidence type="ECO:0000256" key="6">
    <source>
        <dbReference type="ARBA" id="ARBA00022840"/>
    </source>
</evidence>
<evidence type="ECO:0000256" key="8">
    <source>
        <dbReference type="ARBA" id="ARBA00023136"/>
    </source>
</evidence>
<evidence type="ECO:0000313" key="12">
    <source>
        <dbReference type="EMBL" id="CUP91315.1"/>
    </source>
</evidence>
<dbReference type="InterPro" id="IPR003439">
    <property type="entry name" value="ABC_transporter-like_ATP-bd"/>
</dbReference>
<keyword evidence="3" id="KW-1003">Cell membrane</keyword>
<dbReference type="FunFam" id="3.40.50.300:FF:000221">
    <property type="entry name" value="Multidrug ABC transporter ATP-binding protein"/>
    <property type="match status" value="1"/>
</dbReference>
<evidence type="ECO:0000259" key="10">
    <source>
        <dbReference type="PROSITE" id="PS50893"/>
    </source>
</evidence>
<dbReference type="Pfam" id="PF00664">
    <property type="entry name" value="ABC_membrane"/>
    <property type="match status" value="1"/>
</dbReference>
<keyword evidence="8 9" id="KW-0472">Membrane</keyword>